<protein>
    <submittedName>
        <fullName evidence="1">9574_t:CDS:1</fullName>
    </submittedName>
</protein>
<evidence type="ECO:0000313" key="2">
    <source>
        <dbReference type="Proteomes" id="UP000789570"/>
    </source>
</evidence>
<comment type="caution">
    <text evidence="1">The sequence shown here is derived from an EMBL/GenBank/DDBJ whole genome shotgun (WGS) entry which is preliminary data.</text>
</comment>
<sequence>KQLKVDDQIKKVMLYKKPKQHELRNALADWLITDFQPFNLANRKGFLRMINKLDFAFKLPCYVMIKKDIGYGYQAAFQAIKEMITHTCDTAAITTDL</sequence>
<feature type="non-terminal residue" evidence="1">
    <location>
        <position position="1"/>
    </location>
</feature>
<gene>
    <name evidence="1" type="ORF">FCALED_LOCUS11066</name>
</gene>
<organism evidence="1 2">
    <name type="scientific">Funneliformis caledonium</name>
    <dbReference type="NCBI Taxonomy" id="1117310"/>
    <lineage>
        <taxon>Eukaryota</taxon>
        <taxon>Fungi</taxon>
        <taxon>Fungi incertae sedis</taxon>
        <taxon>Mucoromycota</taxon>
        <taxon>Glomeromycotina</taxon>
        <taxon>Glomeromycetes</taxon>
        <taxon>Glomerales</taxon>
        <taxon>Glomeraceae</taxon>
        <taxon>Funneliformis</taxon>
    </lineage>
</organism>
<name>A0A9N9DSP5_9GLOM</name>
<accession>A0A9N9DSP5</accession>
<dbReference type="Proteomes" id="UP000789570">
    <property type="component" value="Unassembled WGS sequence"/>
</dbReference>
<dbReference type="EMBL" id="CAJVPQ010004424">
    <property type="protein sequence ID" value="CAG8651060.1"/>
    <property type="molecule type" value="Genomic_DNA"/>
</dbReference>
<keyword evidence="2" id="KW-1185">Reference proteome</keyword>
<dbReference type="AlphaFoldDB" id="A0A9N9DSP5"/>
<reference evidence="1" key="1">
    <citation type="submission" date="2021-06" db="EMBL/GenBank/DDBJ databases">
        <authorList>
            <person name="Kallberg Y."/>
            <person name="Tangrot J."/>
            <person name="Rosling A."/>
        </authorList>
    </citation>
    <scope>NUCLEOTIDE SEQUENCE</scope>
    <source>
        <strain evidence="1">UK204</strain>
    </source>
</reference>
<proteinExistence type="predicted"/>
<dbReference type="SUPFAM" id="SSF140996">
    <property type="entry name" value="Hermes dimerisation domain"/>
    <property type="match status" value="1"/>
</dbReference>
<evidence type="ECO:0000313" key="1">
    <source>
        <dbReference type="EMBL" id="CAG8651060.1"/>
    </source>
</evidence>
<dbReference type="OrthoDB" id="2406548at2759"/>